<dbReference type="OrthoDB" id="27283at2157"/>
<dbReference type="GeneID" id="5708847"/>
<organism evidence="1 2">
    <name type="scientific">Caldivirga maquilingensis (strain ATCC 700844 / DSM 13496 / JCM 10307 / IC-167)</name>
    <dbReference type="NCBI Taxonomy" id="397948"/>
    <lineage>
        <taxon>Archaea</taxon>
        <taxon>Thermoproteota</taxon>
        <taxon>Thermoprotei</taxon>
        <taxon>Thermoproteales</taxon>
        <taxon>Thermoproteaceae</taxon>
        <taxon>Caldivirga</taxon>
    </lineage>
</organism>
<gene>
    <name evidence="1" type="ordered locus">Cmaq_1923</name>
</gene>
<sequence length="221" mass="24809">MYAVVGKTAGYSSRSFEGEYKGRDDVKDVHVVNWPKLSNGLINFILSNDADDLILISFDIPGGGDRVYSRIKETATWLLSPRIDNTTYLTPSHTIKLILLGQIPEEANTVEYLVKPINNNQVNLILRETMETLIKYARARLINLMNARGKAAASISNALTSLAEATLASAKEWTRRSFELNLSMINNLVETINDAVEFKLSKNKPQIQRPNQGITHAWFKE</sequence>
<dbReference type="AlphaFoldDB" id="A8MBK7"/>
<dbReference type="Proteomes" id="UP000001137">
    <property type="component" value="Chromosome"/>
</dbReference>
<dbReference type="EMBL" id="CP000852">
    <property type="protein sequence ID" value="ABW02740.1"/>
    <property type="molecule type" value="Genomic_DNA"/>
</dbReference>
<reference evidence="1 2" key="1">
    <citation type="submission" date="2007-10" db="EMBL/GenBank/DDBJ databases">
        <title>Complete sequence of Caldivirga maquilingensis IC-167.</title>
        <authorList>
            <consortium name="US DOE Joint Genome Institute"/>
            <person name="Copeland A."/>
            <person name="Lucas S."/>
            <person name="Lapidus A."/>
            <person name="Barry K."/>
            <person name="Glavina del Rio T."/>
            <person name="Dalin E."/>
            <person name="Tice H."/>
            <person name="Pitluck S."/>
            <person name="Saunders E."/>
            <person name="Brettin T."/>
            <person name="Bruce D."/>
            <person name="Detter J.C."/>
            <person name="Han C."/>
            <person name="Schmutz J."/>
            <person name="Larimer F."/>
            <person name="Land M."/>
            <person name="Hauser L."/>
            <person name="Kyrpides N."/>
            <person name="Ivanova N."/>
            <person name="Biddle J.F."/>
            <person name="Zhang Z."/>
            <person name="Fitz-Gibbon S.T."/>
            <person name="Lowe T.M."/>
            <person name="Saltikov C."/>
            <person name="House C.H."/>
            <person name="Richardson P."/>
        </authorList>
    </citation>
    <scope>NUCLEOTIDE SEQUENCE [LARGE SCALE GENOMIC DNA]</scope>
    <source>
        <strain evidence="2">ATCC 700844 / DSM 13496 / JCM 10307 / IC-167</strain>
    </source>
</reference>
<dbReference type="HOGENOM" id="CLU_1335118_0_0_2"/>
<accession>A8MBK7</accession>
<keyword evidence="2" id="KW-1185">Reference proteome</keyword>
<name>A8MBK7_CALMQ</name>
<evidence type="ECO:0000313" key="1">
    <source>
        <dbReference type="EMBL" id="ABW02740.1"/>
    </source>
</evidence>
<dbReference type="RefSeq" id="WP_012186959.1">
    <property type="nucleotide sequence ID" value="NC_009954.1"/>
</dbReference>
<dbReference type="eggNOG" id="arCOG10349">
    <property type="taxonomic scope" value="Archaea"/>
</dbReference>
<dbReference type="KEGG" id="cma:Cmaq_1923"/>
<evidence type="ECO:0000313" key="2">
    <source>
        <dbReference type="Proteomes" id="UP000001137"/>
    </source>
</evidence>
<proteinExistence type="predicted"/>
<protein>
    <submittedName>
        <fullName evidence="1">Uncharacterized protein</fullName>
    </submittedName>
</protein>